<comment type="caution">
    <text evidence="1">The sequence shown here is derived from an EMBL/GenBank/DDBJ whole genome shotgun (WGS) entry which is preliminary data.</text>
</comment>
<reference evidence="1" key="1">
    <citation type="submission" date="2022-06" db="EMBL/GenBank/DDBJ databases">
        <title>Genome public.</title>
        <authorList>
            <person name="Sun Q."/>
        </authorList>
    </citation>
    <scope>NUCLEOTIDE SEQUENCE</scope>
    <source>
        <strain evidence="1">CWNU-1</strain>
    </source>
</reference>
<keyword evidence="2" id="KW-1185">Reference proteome</keyword>
<accession>A0ABT0UVC1</accession>
<evidence type="ECO:0000313" key="1">
    <source>
        <dbReference type="EMBL" id="MCM2392532.1"/>
    </source>
</evidence>
<gene>
    <name evidence="1" type="ORF">NBG84_30330</name>
</gene>
<proteinExistence type="predicted"/>
<organism evidence="1 2">
    <name type="scientific">Streptomyces albipurpureus</name>
    <dbReference type="NCBI Taxonomy" id="2897419"/>
    <lineage>
        <taxon>Bacteria</taxon>
        <taxon>Bacillati</taxon>
        <taxon>Actinomycetota</taxon>
        <taxon>Actinomycetes</taxon>
        <taxon>Kitasatosporales</taxon>
        <taxon>Streptomycetaceae</taxon>
        <taxon>Streptomyces</taxon>
    </lineage>
</organism>
<protein>
    <submittedName>
        <fullName evidence="1">HEXXH motif-containing putative peptide modification protein</fullName>
    </submittedName>
</protein>
<sequence length="316" mass="33749">MYVEPDAAGAVKERTVLLERMREVLDRAGLAAPRGSLGHPAAVDVVHTAQRELRSGPLTPDRRRTLMDALDRLPPPVFGPAEPGGHLSRSVTRALRSIPPRRGANGQPVTLALARWQAAEREVLAETVGLLNRIWPEYADEIRETVMEIALLEGDAINGYTDFTIHGAVLVNRVRLTESATGLSGVVRLAEALVHEGAHTRCNAAAVADPFLQPERLLSSGAPDAPGGSGGLLVTTPLRADPRPLTGLFQQLVVLARSVLLYRRLAGQGSAVDARHAQLLVSAHQAVDTLTAHRQALTPHGRRVLAESAALLESPG</sequence>
<dbReference type="EMBL" id="JAMQAW010000041">
    <property type="protein sequence ID" value="MCM2392532.1"/>
    <property type="molecule type" value="Genomic_DNA"/>
</dbReference>
<dbReference type="InterPro" id="IPR026337">
    <property type="entry name" value="AKG_HExxH"/>
</dbReference>
<dbReference type="Proteomes" id="UP001431429">
    <property type="component" value="Unassembled WGS sequence"/>
</dbReference>
<name>A0ABT0UVC1_9ACTN</name>
<dbReference type="RefSeq" id="WP_250922858.1">
    <property type="nucleotide sequence ID" value="NZ_JAMQAW010000041.1"/>
</dbReference>
<dbReference type="NCBIfam" id="TIGR04267">
    <property type="entry name" value="mod_HExxH"/>
    <property type="match status" value="1"/>
</dbReference>
<evidence type="ECO:0000313" key="2">
    <source>
        <dbReference type="Proteomes" id="UP001431429"/>
    </source>
</evidence>